<dbReference type="InterPro" id="IPR041277">
    <property type="entry name" value="MBG_Lactobacillales"/>
</dbReference>
<dbReference type="Gene3D" id="3.10.430.110">
    <property type="match status" value="14"/>
</dbReference>
<dbReference type="InterPro" id="IPR005877">
    <property type="entry name" value="YSIRK_signal_dom"/>
</dbReference>
<comment type="caution">
    <text evidence="8">The sequence shown here is derived from an EMBL/GenBank/DDBJ whole genome shotgun (WGS) entry which is preliminary data.</text>
</comment>
<feature type="compositionally biased region" description="Low complexity" evidence="5">
    <location>
        <begin position="134"/>
        <end position="155"/>
    </location>
</feature>
<dbReference type="Pfam" id="PF17966">
    <property type="entry name" value="Muc_B2"/>
    <property type="match status" value="6"/>
</dbReference>
<feature type="domain" description="Gram-positive cocci surface proteins LPxTG" evidence="7">
    <location>
        <begin position="4207"/>
        <end position="4244"/>
    </location>
</feature>
<dbReference type="NCBIfam" id="TIGR01167">
    <property type="entry name" value="LPXTG_anchor"/>
    <property type="match status" value="1"/>
</dbReference>
<keyword evidence="4" id="KW-0572">Peptidoglycan-anchor</keyword>
<organism evidence="8 9">
    <name type="scientific">Lactobacillus paragasseri</name>
    <dbReference type="NCBI Taxonomy" id="2107999"/>
    <lineage>
        <taxon>Bacteria</taxon>
        <taxon>Bacillati</taxon>
        <taxon>Bacillota</taxon>
        <taxon>Bacilli</taxon>
        <taxon>Lactobacillales</taxon>
        <taxon>Lactobacillaceae</taxon>
        <taxon>Lactobacillus</taxon>
    </lineage>
</organism>
<evidence type="ECO:0000313" key="9">
    <source>
        <dbReference type="Proteomes" id="UP001169713"/>
    </source>
</evidence>
<feature type="compositionally biased region" description="Basic and acidic residues" evidence="5">
    <location>
        <begin position="69"/>
        <end position="78"/>
    </location>
</feature>
<name>A0ABD5A2J9_9LACO</name>
<keyword evidence="2" id="KW-0964">Secreted</keyword>
<dbReference type="Pfam" id="PF04650">
    <property type="entry name" value="YSIRK_signal"/>
    <property type="match status" value="1"/>
</dbReference>
<evidence type="ECO:0000313" key="8">
    <source>
        <dbReference type="EMBL" id="MDO6362117.1"/>
    </source>
</evidence>
<evidence type="ECO:0000259" key="7">
    <source>
        <dbReference type="PROSITE" id="PS50847"/>
    </source>
</evidence>
<accession>A0ABD5A2J9</accession>
<evidence type="ECO:0000256" key="1">
    <source>
        <dbReference type="ARBA" id="ARBA00022512"/>
    </source>
</evidence>
<protein>
    <submittedName>
        <fullName evidence="8">MBG domain-containing protein</fullName>
    </submittedName>
</protein>
<dbReference type="EMBL" id="JAUONS010000007">
    <property type="protein sequence ID" value="MDO6362117.1"/>
    <property type="molecule type" value="Genomic_DNA"/>
</dbReference>
<evidence type="ECO:0000256" key="6">
    <source>
        <dbReference type="SAM" id="Phobius"/>
    </source>
</evidence>
<dbReference type="RefSeq" id="WP_303611080.1">
    <property type="nucleotide sequence ID" value="NZ_JAUONS010000007.1"/>
</dbReference>
<feature type="compositionally biased region" description="Basic and acidic residues" evidence="5">
    <location>
        <begin position="4135"/>
        <end position="4152"/>
    </location>
</feature>
<keyword evidence="1" id="KW-0134">Cell wall</keyword>
<dbReference type="Pfam" id="PF17883">
    <property type="entry name" value="MBG"/>
    <property type="match status" value="13"/>
</dbReference>
<keyword evidence="6" id="KW-1133">Transmembrane helix</keyword>
<feature type="region of interest" description="Disordered" evidence="5">
    <location>
        <begin position="54"/>
        <end position="210"/>
    </location>
</feature>
<feature type="transmembrane region" description="Helical" evidence="6">
    <location>
        <begin position="4217"/>
        <end position="4236"/>
    </location>
</feature>
<evidence type="ECO:0000256" key="2">
    <source>
        <dbReference type="ARBA" id="ARBA00022525"/>
    </source>
</evidence>
<proteinExistence type="predicted"/>
<keyword evidence="6" id="KW-0812">Transmembrane</keyword>
<feature type="compositionally biased region" description="Polar residues" evidence="5">
    <location>
        <begin position="106"/>
        <end position="131"/>
    </location>
</feature>
<feature type="compositionally biased region" description="Polar residues" evidence="5">
    <location>
        <begin position="156"/>
        <end position="199"/>
    </location>
</feature>
<dbReference type="InterPro" id="IPR041495">
    <property type="entry name" value="Mub_B2"/>
</dbReference>
<dbReference type="Gene3D" id="2.60.40.4300">
    <property type="match status" value="7"/>
</dbReference>
<dbReference type="Gene3D" id="3.10.20.320">
    <property type="entry name" value="Putative peptidoglycan bound protein (lpxtg motif)"/>
    <property type="match status" value="4"/>
</dbReference>
<evidence type="ECO:0000256" key="4">
    <source>
        <dbReference type="ARBA" id="ARBA00023088"/>
    </source>
</evidence>
<keyword evidence="3" id="KW-0732">Signal</keyword>
<feature type="region of interest" description="Disordered" evidence="5">
    <location>
        <begin position="4127"/>
        <end position="4152"/>
    </location>
</feature>
<evidence type="ECO:0000256" key="5">
    <source>
        <dbReference type="SAM" id="MobiDB-lite"/>
    </source>
</evidence>
<sequence>MLFNKKDFDSKQRFSIRKLSVGVCSVLLSTLFLTFNEGQTVHASTNVNVADTTTTSVSSNTTNNSSDNNTDKKDDSKVEASSLATAEKHAPIPIAAEIKSNKSEDQTNSATAETDTQVSKSKQAQSQTTINIVKATATQASTSSKDSSDTTSSKDNSAQNTVEKNRSTSTSKYTPVLTSETSVSTKANQSNSNSATQEKSNIKPVTPHADSTEHIAPETYSMDSDSPAYVVAGSDLTNLASKFISNADALTQSGATFSWVGNVPTPTQQDAINGSTISGTIRVTYKDGTSTTKDIESYVEARSQLQPSTFYYVNRVNDTPDFNTADANGNDFSTILNNTYVYDPTAFSYKILGTLDTSSLGIHWANVQVTDNNTFAGDPDAPKVIGGLYVVKVPYVVQGLKLRDDIPTDSNGNPVINAQLATMPKSTSTTPTTPEVAFDPAQGNSTNFPAGLWGQYFYQDYALAYALGIKVQVAEDDLVNNGKWKNKPTDLVNTKTNHFAITFNKLSNATQQKVDINYVSAPHADDMYIYNATNKTYMTGRPENVQAIKDLLAAGYMNDKVWVTLADGTKVYASKLEYIENRNNFVVGGARSGKYNINFNASFNQTNSAGQPQIFSNNIFNTASKEFNDELNKWYQKTNNPTVANYAAPTATTWDKVSTNGISLAPTIKASDDPHVQTLTNSPVTFDSEALEKLVKNPSTGAEVKKVQGTWIVNMTPNPILDNNTKWPEGTKLTWAGNDGSTKLTFDKAGESKTGNVTINLPSGSKYTVKDITVISKANVIAKSETVDYGTTLTAADLVTNKNVFPEGTTYQFVDNSEPTWGTAGSYNNVKITATYKDASGASVTTPVANCAVAINDSRSIKVLVGSDVPSVDSVLNLPSTWEEHTASWTTSPNTNSTNEGVITIHYPASNLDQQIKVYVTVIPKTTAVDGQNFFTNGEKYDGTTGSIANGNNQGAILTQANGQAIDYTAYSGTNTAGTQTSYNTKTTSYTPTYSLSGLQTNSDGSLVSGAQTATVRVSVPKGTLGAKVDTDGNYYYEVNAKVNIAQPVTFEFVDEYKNDQVVGQTYSQEFIPGVATNLNFNMAMPDGYELGNGASIPSQYTLTAFSQTTPVVQVPIHQKMHFYITFHDEDSNTNLGTVDVSGSAAAGNGGYYPNINTKLTFPAGANAGDYYSVSTSGVPDGVQLLGSYGVPLTDPKADWTTPNYQWENTFSVLKALTGATMTINLKHKIQETQEQQTRKPTVNYIKAKVNADGTYTPDGSAFTSAVLDVYYSRTKSKDLVTKKVTYTPWLWDTKQGQNGYHVESGTWTSLPQSWGAVVADVPTLDGYTAATVTDQSGQPANQFVYPTWNKAGTSDEGKESLAYTENAPIYEARPVHTVLYIPNETQTRTVTENYVYADAGDLTGEEVFSPYKLEIFYKKTGSLNVSTNTITYSGWSWDTDAGDSDTPGFHVISGQGNWTGLGSNGQPSGSSLGINVPTKDGYTAIISAYPAAIYSSTVFGNPGVNSGTGYTNDTDSTWYWRNSLTTYYVPNSKLSKTVTRTINITQPGKETETTVQKSTITRTAHLNVNDSGIAYNDWGTDSMYWYALNVPKVGGYTMTVTKTVNGVTTPIQLVNGQIPAETVNGTSQDTTINITWGAVATATLTGTGTSTYSGQAITNAELNNALKVNVTGPTAGAGMYTLQAGDVEFSTDGTNWTTALPINAGNYQVRLTAQGKNGIIAKYGNNSIIWTQNGQSTITSNATYMINKLADNAVMANAQSGNYEMTYNGAAPSTIDPSKFVFTTTVNGQTVTLDATGLNSSDFTWADGNAPVNVGTYKVVLTDAGLAKLNANNPNFDLTNSGNGTFTINQANASATLSGSASREYNGQAVSVDDLNSTSTGNNITLTLHYPKDGNANYSTTVKLNTGYFTWNTPNGQAPVNANDQPYTISLNSDAIEGIIKQAVGSGQNGVSNVKFANNAISGSASYKITPLETAAELTIGVSGSASKVFNDKNAEITQEQINNGDIKLVWGNSTTEPTDLGKFTLTPSDLEVVDANGKHAIHANAGIGADGQPVKGNPYKVQLTADAIKRIKQLSGAANYKISQSAKSGEYFIYEHKAELTLTGNQTTVYGTAMPFSPSKYQLAFTNWLSTDLPVPNLTWKDNKLLNNDNDTGLTWTVGDLYVEGYPDGGVPTNVGTYRVKISKQLTDKLRQLFPDYDFSGNIGENGVDEQDNEEIVEPSHTPASYIITPANTTVKITGAQHVKYGESTNINVGDYSISITAPVHNETVDNNAERIYTNVTLVAGDLEFVTVPTNVGTYQVKLSAQGLQKLKDLAGSSNYDWTQAADAKANFFVEQMPVTIAVSGQSSVTYGTQDWLNAIKVNPSGYVLTITTENGAALSYHTVDGDLVFNQIPGNVGEYQVELSAQGLANIEEKLGTNYSYPQTAADVTAKGTFTVKQGAVTVTLNGSDGKTYNAVPTLSSGLNLDKYNVAYTTTVYSADGKAQTLNLTANDLQIIGNATNVGTYQVELSQAGQEKLEQLTGNNGANYKWTFKTNADYVVKAATASAELSGSNQKTFDGSAVTTAEVNSNGQILVHFTFPGSTIQSTYALQNGDYTWSTADGNAPTNVGTYTISLNKQAILDHLQNALNTQAGLGDNDQSNVTISADDLSGQARFTINPQTLTDVTISAPDQSKTYDAQAADLDVNGITITANGIVANNPLVNPGISASDFTWYDETGNKLESAPVDVGTYQARLNASTLAELQNANSNYQFSSVAGLIKYTINPAPATATISGSADRDYNAQTTSVSDVMNKIMWNTTGLVTNQDLNLTGLTANSYAWYSKDADGNYVAMTGNPVNAGTYYLRLTKDAIAQVKADNSNYNFTSVDGEFTYTINVVNGTATLSGSSSKTYDGQAATTAEVNSTNGDIIVNFAFPGSSAQSTYALQAGDYIWENKDGQEISAPTNAGTYTIKLSADGITNLQNAINQYAGQGNVTLDAQDLLGAAVYTIKQKALNVILGNNGTGTDGKTYDGQPAVINTQAENFGVFTTSGLVNGENLNAANLTNDDYEWVDANGNAISAPTNAGTYYISLTANGLKKLQADNPNYAISESGQFTYVISPAEENVTISGSQESTSTSIDNANFTVHAPAGITVPTGMTYEFATGVPSESGVYVIKLTPESIAALEKTNPNYKLNISSDARFTLDATLSIEFEDTQDGNKQVGKTITKKGVANSTINDLKLVVPDNYELAPDQELPTSYTFGKILNQNLYIKLVHKLNELNPTDPSTNPHPTNKNWFRENGLVKDVTRTINYEGLSTVQLAQVPETQKAQTVEFTRTAKYDLVTGKIVVNSEGSWTAVDGKDIFAGFTPFAFAGYTAAPAKVEQVKVTGNDKNSQITVTYTANNQTGKISYVDSDGKEVGQTTISGKTGETVKVTPEAPTGWQIVSGQDIPETVVATPTGVPTVVVKVTHSTITVTPETPEKDIPTGPVPGDPSKNYEKMESLTASPTRTIVVTDPSGRTTKVTQTVNFTRTATFDEVTGEITYSDWTSSEPAEWSEYTAPEVAGYTATQMVKSQAVSAETKNKTVSISYTANNQTGKISYVDSDGKEVGQTTISGKTGETVKVTPEAPTGWIIVAGQDIPKSVTATATGIPTVTVKVEHSTTIVTPETPEKDIPTGPVPGDPSKNYEKMESLTASPTRTIVVTDPSGKTTEVTQTVNFTRMATFDEVTGEITYSNWASFEPAEWSEYTAPEVAGYTATSSVSAKPVTAKTADETVSISYTANDQTGKVSYVDGDGKEVGQTTISGKTGETVNVTPQVPSGWKIVPGQDIPKTITISENGIPTVTVKVEHSTIIVTPETPEKDIPTGPVPGDPSKNYEKMESLTATPTRTIVVTDPSGKTAKVTQTVNFTRTATFDEVTGEVTYSDWQLEKSTSANHTAQWDSYTPQFITHYVPSIAEVPAEEVNANTADRQVTITYTPASESQVIRYIDQNGKEISTQIVSGKYGLDTTFTPKLPNNWQAANTIPTSIKIGENGGLTTIVVEAKNEKVQQSKTVTETIHYHTANGKQIVADKEMKVNFTRTGVKNLVTGEITWNSWNKDKESFNEVPSPKVSGYTASPAKVAAQTVTPNSEDLVFNVIYTKNSQTYPTIPENKPNKPQEENVSKQETKTQDKLIHEYGYKKRADGRLVDHTGHVYPASSKVKENGAIYSEKGELLSVGSRRKHELPQTGLHDTSLIAAIGSLLAGISIFGLLGGRKKKDDDK</sequence>
<dbReference type="NCBIfam" id="TIGR01168">
    <property type="entry name" value="YSIRK_signal"/>
    <property type="match status" value="1"/>
</dbReference>
<dbReference type="Proteomes" id="UP001169713">
    <property type="component" value="Unassembled WGS sequence"/>
</dbReference>
<dbReference type="PROSITE" id="PS50847">
    <property type="entry name" value="GRAM_POS_ANCHORING"/>
    <property type="match status" value="1"/>
</dbReference>
<feature type="compositionally biased region" description="Low complexity" evidence="5">
    <location>
        <begin position="54"/>
        <end position="68"/>
    </location>
</feature>
<dbReference type="InterPro" id="IPR019931">
    <property type="entry name" value="LPXTG_anchor"/>
</dbReference>
<gene>
    <name evidence="8" type="ORF">Q4436_08260</name>
</gene>
<reference evidence="8" key="1">
    <citation type="submission" date="2023-07" db="EMBL/GenBank/DDBJ databases">
        <title>Whole Genome Sequencing of Colonoscopy isolates.</title>
        <authorList>
            <person name="Surve S.V."/>
            <person name="Valls R.A."/>
            <person name="Barrak K.E."/>
            <person name="Gardner T.B."/>
            <person name="O'Toole G.A."/>
        </authorList>
    </citation>
    <scope>NUCLEOTIDE SEQUENCE</scope>
    <source>
        <strain evidence="8">GP0003</strain>
    </source>
</reference>
<evidence type="ECO:0000256" key="3">
    <source>
        <dbReference type="ARBA" id="ARBA00022729"/>
    </source>
</evidence>
<keyword evidence="6" id="KW-0472">Membrane</keyword>